<dbReference type="Pfam" id="PF11725">
    <property type="entry name" value="AvrE_T3Es"/>
    <property type="match status" value="1"/>
</dbReference>
<dbReference type="InterPro" id="IPR021085">
    <property type="entry name" value="AvrE_T3Es"/>
</dbReference>
<dbReference type="RefSeq" id="WP_039322912.1">
    <property type="nucleotide sequence ID" value="NZ_JQHM01000001.1"/>
</dbReference>
<protein>
    <submittedName>
        <fullName evidence="2">Avirulence protein</fullName>
    </submittedName>
</protein>
<proteinExistence type="predicted"/>
<gene>
    <name evidence="2" type="ORF">KP22_05575</name>
</gene>
<reference evidence="2 3" key="1">
    <citation type="submission" date="2014-08" db="EMBL/GenBank/DDBJ databases">
        <title>Genome sequences of NCPPB Pectobacterium isolates.</title>
        <authorList>
            <person name="Glover R.H."/>
            <person name="Sapp M."/>
            <person name="Elphinstone J."/>
        </authorList>
    </citation>
    <scope>NUCLEOTIDE SEQUENCE [LARGE SCALE GENOMIC DNA]</scope>
    <source>
        <strain evidence="2 3">NCPPB 2795</strain>
    </source>
</reference>
<dbReference type="Proteomes" id="UP000032874">
    <property type="component" value="Unassembled WGS sequence"/>
</dbReference>
<feature type="compositionally biased region" description="Polar residues" evidence="1">
    <location>
        <begin position="24"/>
        <end position="44"/>
    </location>
</feature>
<evidence type="ECO:0000313" key="2">
    <source>
        <dbReference type="EMBL" id="KFX07560.1"/>
    </source>
</evidence>
<name>A0A093RXP1_9GAMM</name>
<accession>A0A093RXP1</accession>
<evidence type="ECO:0000256" key="1">
    <source>
        <dbReference type="SAM" id="MobiDB-lite"/>
    </source>
</evidence>
<evidence type="ECO:0000313" key="3">
    <source>
        <dbReference type="Proteomes" id="UP000032874"/>
    </source>
</evidence>
<organism evidence="2 3">
    <name type="scientific">Pectobacterium betavasculorum</name>
    <dbReference type="NCBI Taxonomy" id="55207"/>
    <lineage>
        <taxon>Bacteria</taxon>
        <taxon>Pseudomonadati</taxon>
        <taxon>Pseudomonadota</taxon>
        <taxon>Gammaproteobacteria</taxon>
        <taxon>Enterobacterales</taxon>
        <taxon>Pectobacteriaceae</taxon>
        <taxon>Pectobacterium</taxon>
    </lineage>
</organism>
<feature type="region of interest" description="Disordered" evidence="1">
    <location>
        <begin position="24"/>
        <end position="149"/>
    </location>
</feature>
<dbReference type="eggNOG" id="ENOG502Z93I">
    <property type="taxonomic scope" value="Bacteria"/>
</dbReference>
<dbReference type="STRING" id="55207.KP22_05575"/>
<sequence>MQKIQHAQPSLSISEIAPATLAKTSLSQGNSTSASQKGAQSLIQQGLHDKNKPPELEQGSSGHVKSQGGRSKTLQELFSSGSMSQRLPRASRDSLTSGGPIQSLSRFGDTPILSRESSLSGRHLEHNDSFHTASDSLHHNESGSDSERFYTPYEARSPLHSPRGEITEHSPVTTDISRDRLLFQSELSPSLSHSTRQSGHAAPEFSVKIDQSGQLQLGKALPEALTTLLQQTVGKNSQPFVAHHENQEVRAGEQQHALVDKSGRLFVIQSDENQHIALHSSGRSAMPSGKLGGGNVQLESTLQHLSLRTKSGDATSVPLSGRMNHELLTGIHRQPDSASGAGEQLRLHDSKLFSLNSEFGVWQQSSDVPHSQLSRQGDGQLYAVKDDHTVSNLSSGTASSTFSDKITAFSANQNGQSAVLTEQDHLTQLHLMSSLDAAPQPMDLKLEKGEPVYAKAVGLTAEHLLIADNDGKLYHAPLPEVGEQHATLTPVSTSKLNAALGIDHRITGFAHDEHGQTQALATDRQGQKHVASLGQNGLSPTPGWNLSDSLVVDNKLGLTTEAPAAKDTLDLGRLGQIGLQDGKVHFYNGNTKNWEASNVEASQLKRGLDNQAYTLKDGEITPLSINQKSESFTHGDNTVFALSQVRMTPSAGTALPGIAKDDGVSAMAVLNRNKFIAVDKQGDLHFHQIKPGTDKPAAPPLALPKNGLSGEIQDITLDHQQTLFALNKEGQLFQLPKDDWQNAANHDKAQWQPVKTPAEGKVNSLGTDAQHHLQVAHDDHELHTQQGSEWKTTVPKGETPLPSEARAAETVFGRLDVATKGMKIPLTGVSVKTDVQVLGKTGEESQQVKSKLSDLLRAHVVSFSMEVPRPLKTFADHVQHQISGREGLKPVYDMQAALLKKLDDTTSQPQGTTMDLASKLDKLDLGEKGKPLVNLLKQFQTELESSSAKAALLIGRQQGVVNDSGVMNPEGKPASVHGREKDLAPVLLAAMESHPSSKTSTASTLIKAFVDSKTPIAQKPNSEAFGQQRDNSDALSLAKTRLVLDTLVLGDLHKLTDRIDALSGTSPNDAALASMMKELNALRQGDYGDNPVKKMTDMGFTNHKSLEADYDSVKTFMKAFKKEENAVSVTSKTVMQASSQADMIDKMKATVLSLDSNESIAFNRTYGGGASMAFVVSGTPLPFPPVPGGGISGERNYNLSFSRGENGINVAFERSGGITGKVSYSGGYDVSEYLTGKTSAQMTQNINSKHSFEPDVRASFGVSASLQMAQQNALNFTLSEEDVPGFIDGLSSGTINPLALLDKGEQHSVKAGKTVSFNLDGNAALELRGGINLTEKGAAPTSATLRGSVGLTASANILSGTSSSSVAQGEQSTTYTESDNRLRFMNQAAMGANATISAGAARNTPDGIVPFFTSASIGVNVAADSRTNQSISLGMKKAEPLEKKDIEALTNTLNSAFNDPASQLLIDGVKKIAEPDDQLAILTEHFTNKTAKTDDQHQGLLSLKKLNVRQDVAQRDGATLDSVKHTTSYTNLSKLTENGLFQVIGSHLFSSLPPSNADRISQLIADNPALKDIVSRLQDSDIASVTVGLELKDEVREKIEKGIQNKTHGKDDVIALFKDGNNLRLASIDVSQTVKKSEGFNTPAVIINASSSAGVSMNKLLGSVSFSYGQDQNVPQSYKLSGEIAKANPAATTALQQLQQEGLQLKS</sequence>
<feature type="compositionally biased region" description="Polar residues" evidence="1">
    <location>
        <begin position="58"/>
        <end position="85"/>
    </location>
</feature>
<feature type="compositionally biased region" description="Basic and acidic residues" evidence="1">
    <location>
        <begin position="136"/>
        <end position="148"/>
    </location>
</feature>
<feature type="region of interest" description="Disordered" evidence="1">
    <location>
        <begin position="155"/>
        <end position="174"/>
    </location>
</feature>
<feature type="compositionally biased region" description="Polar residues" evidence="1">
    <location>
        <begin position="93"/>
        <end position="105"/>
    </location>
</feature>
<comment type="caution">
    <text evidence="2">The sequence shown here is derived from an EMBL/GenBank/DDBJ whole genome shotgun (WGS) entry which is preliminary data.</text>
</comment>
<dbReference type="EMBL" id="JQHM01000001">
    <property type="protein sequence ID" value="KFX07560.1"/>
    <property type="molecule type" value="Genomic_DNA"/>
</dbReference>